<dbReference type="AlphaFoldDB" id="A0A1B3ZBC8"/>
<sequence length="132" mass="14337">MFKKLAMATLIATVAIPTTAFAGGQDYDRSSQWHREQAERDSSYNNGNRRYRDNDRSYRNSSRRYQDRRYYQDCKRSSGTTGTIAGGAGGAVLGNVLGGGVLGTVAGGVGGALLGRTLDKNHDRAQNRRNGC</sequence>
<comment type="subcellular location">
    <subcellularLocation>
        <location evidence="1">Membrane</location>
    </subcellularLocation>
</comment>
<evidence type="ECO:0000313" key="6">
    <source>
        <dbReference type="Proteomes" id="UP000094256"/>
    </source>
</evidence>
<feature type="chain" id="PRO_5008556259" description="17 kDa surface antigen" evidence="4">
    <location>
        <begin position="23"/>
        <end position="132"/>
    </location>
</feature>
<evidence type="ECO:0000256" key="4">
    <source>
        <dbReference type="SAM" id="SignalP"/>
    </source>
</evidence>
<dbReference type="PANTHER" id="PTHR35603">
    <property type="match status" value="1"/>
</dbReference>
<protein>
    <recommendedName>
        <fullName evidence="7">17 kDa surface antigen</fullName>
    </recommendedName>
</protein>
<dbReference type="EMBL" id="CP014168">
    <property type="protein sequence ID" value="AOH84715.1"/>
    <property type="molecule type" value="Genomic_DNA"/>
</dbReference>
<dbReference type="GO" id="GO:0016020">
    <property type="term" value="C:membrane"/>
    <property type="evidence" value="ECO:0007669"/>
    <property type="project" value="UniProtKB-SubCell"/>
</dbReference>
<name>A0A1B3ZBC8_9SPHN</name>
<reference evidence="5 6" key="1">
    <citation type="submission" date="2016-01" db="EMBL/GenBank/DDBJ databases">
        <title>Complete genome and mega plasmid sequence of Sphingomonas panacis DCY99 elicits systemic resistance in rice to Xanthomonas oryzae.</title>
        <authorList>
            <person name="Kim Y.J."/>
            <person name="Yang D.C."/>
            <person name="Sing P."/>
        </authorList>
    </citation>
    <scope>NUCLEOTIDE SEQUENCE [LARGE SCALE GENOMIC DNA]</scope>
    <source>
        <strain evidence="5 6">DCY99</strain>
    </source>
</reference>
<evidence type="ECO:0000313" key="5">
    <source>
        <dbReference type="EMBL" id="AOH84715.1"/>
    </source>
</evidence>
<dbReference type="STRING" id="1560345.AWL63_12805"/>
<dbReference type="InterPro" id="IPR051407">
    <property type="entry name" value="Bact_OM_lipoprot/Surf_antigen"/>
</dbReference>
<keyword evidence="2" id="KW-0472">Membrane</keyword>
<proteinExistence type="predicted"/>
<evidence type="ECO:0000256" key="3">
    <source>
        <dbReference type="SAM" id="MobiDB-lite"/>
    </source>
</evidence>
<dbReference type="RefSeq" id="WP_069205265.1">
    <property type="nucleotide sequence ID" value="NZ_CP014168.1"/>
</dbReference>
<dbReference type="PANTHER" id="PTHR35603:SF2">
    <property type="entry name" value="OUTER MEMBRANE LIPOPROTEIN"/>
    <property type="match status" value="1"/>
</dbReference>
<feature type="compositionally biased region" description="Basic and acidic residues" evidence="3">
    <location>
        <begin position="28"/>
        <end position="42"/>
    </location>
</feature>
<feature type="signal peptide" evidence="4">
    <location>
        <begin position="1"/>
        <end position="22"/>
    </location>
</feature>
<dbReference type="KEGG" id="span:AWL63_12805"/>
<evidence type="ECO:0008006" key="7">
    <source>
        <dbReference type="Google" id="ProtNLM"/>
    </source>
</evidence>
<keyword evidence="6" id="KW-1185">Reference proteome</keyword>
<feature type="region of interest" description="Disordered" evidence="3">
    <location>
        <begin position="28"/>
        <end position="81"/>
    </location>
</feature>
<feature type="compositionally biased region" description="Basic and acidic residues" evidence="3">
    <location>
        <begin position="50"/>
        <end position="76"/>
    </location>
</feature>
<gene>
    <name evidence="5" type="ORF">AWL63_12805</name>
</gene>
<accession>A0A1B3ZBC8</accession>
<organism evidence="5 6">
    <name type="scientific">Sphingomonas panacis</name>
    <dbReference type="NCBI Taxonomy" id="1560345"/>
    <lineage>
        <taxon>Bacteria</taxon>
        <taxon>Pseudomonadati</taxon>
        <taxon>Pseudomonadota</taxon>
        <taxon>Alphaproteobacteria</taxon>
        <taxon>Sphingomonadales</taxon>
        <taxon>Sphingomonadaceae</taxon>
        <taxon>Sphingomonas</taxon>
    </lineage>
</organism>
<keyword evidence="4" id="KW-0732">Signal</keyword>
<evidence type="ECO:0000256" key="1">
    <source>
        <dbReference type="ARBA" id="ARBA00004370"/>
    </source>
</evidence>
<evidence type="ECO:0000256" key="2">
    <source>
        <dbReference type="ARBA" id="ARBA00023136"/>
    </source>
</evidence>
<dbReference type="OrthoDB" id="9882150at2"/>
<dbReference type="Proteomes" id="UP000094256">
    <property type="component" value="Chromosome"/>
</dbReference>